<keyword evidence="2" id="KW-1185">Reference proteome</keyword>
<dbReference type="RefSeq" id="WP_135287090.1">
    <property type="nucleotide sequence ID" value="NZ_SMLL01000009.1"/>
</dbReference>
<protein>
    <submittedName>
        <fullName evidence="1">Uncharacterized protein</fullName>
    </submittedName>
</protein>
<comment type="caution">
    <text evidence="1">The sequence shown here is derived from an EMBL/GenBank/DDBJ whole genome shotgun (WGS) entry which is preliminary data.</text>
</comment>
<reference evidence="1 2" key="1">
    <citation type="submission" date="2019-03" db="EMBL/GenBank/DDBJ databases">
        <title>Ramlibacter rhizophilus CCTCC AB2015357, whole genome shotgun sequence.</title>
        <authorList>
            <person name="Zhang X."/>
            <person name="Feng G."/>
            <person name="Zhu H."/>
        </authorList>
    </citation>
    <scope>NUCLEOTIDE SEQUENCE [LARGE SCALE GENOMIC DNA]</scope>
    <source>
        <strain evidence="1 2">CCTCC AB2015357</strain>
    </source>
</reference>
<dbReference type="EMBL" id="SMLL01000009">
    <property type="protein sequence ID" value="TFY96445.1"/>
    <property type="molecule type" value="Genomic_DNA"/>
</dbReference>
<proteinExistence type="predicted"/>
<evidence type="ECO:0000313" key="2">
    <source>
        <dbReference type="Proteomes" id="UP000297564"/>
    </source>
</evidence>
<organism evidence="1 2">
    <name type="scientific">Ramlibacter rhizophilus</name>
    <dbReference type="NCBI Taxonomy" id="1781167"/>
    <lineage>
        <taxon>Bacteria</taxon>
        <taxon>Pseudomonadati</taxon>
        <taxon>Pseudomonadota</taxon>
        <taxon>Betaproteobacteria</taxon>
        <taxon>Burkholderiales</taxon>
        <taxon>Comamonadaceae</taxon>
        <taxon>Ramlibacter</taxon>
    </lineage>
</organism>
<dbReference type="AlphaFoldDB" id="A0A4Z0BBE4"/>
<evidence type="ECO:0000313" key="1">
    <source>
        <dbReference type="EMBL" id="TFY96445.1"/>
    </source>
</evidence>
<name>A0A4Z0BBE4_9BURK</name>
<accession>A0A4Z0BBE4</accession>
<gene>
    <name evidence="1" type="ORF">EZ242_20675</name>
</gene>
<dbReference type="Proteomes" id="UP000297564">
    <property type="component" value="Unassembled WGS sequence"/>
</dbReference>
<sequence>MNSSDHDPVFATLLSRLIDSSTRFDDLGLKARANLAIARTVPRPDDVAPPAASRLVFGTSAGGEWWSGGAANDPVFWVESSDRDRAPARDCVPDPSGIGRECLGRTRSKVEHWLRRER</sequence>